<dbReference type="Gene3D" id="3.30.830.10">
    <property type="entry name" value="Metalloenzyme, LuxS/M16 peptidase-like"/>
    <property type="match status" value="2"/>
</dbReference>
<dbReference type="InterPro" id="IPR001431">
    <property type="entry name" value="Pept_M16_Zn_BS"/>
</dbReference>
<evidence type="ECO:0000256" key="8">
    <source>
        <dbReference type="RuleBase" id="RU004447"/>
    </source>
</evidence>
<feature type="signal peptide" evidence="10">
    <location>
        <begin position="1"/>
        <end position="20"/>
    </location>
</feature>
<dbReference type="InterPro" id="IPR050626">
    <property type="entry name" value="Peptidase_M16"/>
</dbReference>
<keyword evidence="3 13" id="KW-0645">Protease</keyword>
<feature type="domain" description="Peptidase M16 N-terminal" evidence="11">
    <location>
        <begin position="61"/>
        <end position="205"/>
    </location>
</feature>
<keyword evidence="7" id="KW-0482">Metalloprotease</keyword>
<dbReference type="PROSITE" id="PS00143">
    <property type="entry name" value="INSULINASE"/>
    <property type="match status" value="1"/>
</dbReference>
<dbReference type="PANTHER" id="PTHR43690:SF17">
    <property type="entry name" value="PROTEIN YHJJ"/>
    <property type="match status" value="1"/>
</dbReference>
<keyword evidence="6" id="KW-0862">Zinc</keyword>
<feature type="chain" id="PRO_5045269738" evidence="10">
    <location>
        <begin position="21"/>
        <end position="489"/>
    </location>
</feature>
<dbReference type="Pfam" id="PF05193">
    <property type="entry name" value="Peptidase_M16_C"/>
    <property type="match status" value="1"/>
</dbReference>
<keyword evidence="5" id="KW-0378">Hydrolase</keyword>
<organism evidence="13 14">
    <name type="scientific">Thiorhodovibrio winogradskyi</name>
    <dbReference type="NCBI Taxonomy" id="77007"/>
    <lineage>
        <taxon>Bacteria</taxon>
        <taxon>Pseudomonadati</taxon>
        <taxon>Pseudomonadota</taxon>
        <taxon>Gammaproteobacteria</taxon>
        <taxon>Chromatiales</taxon>
        <taxon>Chromatiaceae</taxon>
        <taxon>Thiorhodovibrio</taxon>
    </lineage>
</organism>
<keyword evidence="14" id="KW-1185">Reference proteome</keyword>
<dbReference type="EMBL" id="CP121472">
    <property type="protein sequence ID" value="WPL19467.1"/>
    <property type="molecule type" value="Genomic_DNA"/>
</dbReference>
<dbReference type="Pfam" id="PF00675">
    <property type="entry name" value="Peptidase_M16"/>
    <property type="match status" value="1"/>
</dbReference>
<reference evidence="13 14" key="1">
    <citation type="journal article" date="2023" name="Microorganisms">
        <title>Thiorhodovibrio frisius and Trv. litoralis spp. nov., Two Novel Members from a Clade of Fastidious Purple Sulfur Bacteria That Exhibit Unique Red-Shifted Light-Harvesting Capabilities.</title>
        <authorList>
            <person name="Methner A."/>
            <person name="Kuzyk S.B."/>
            <person name="Petersen J."/>
            <person name="Bauer S."/>
            <person name="Brinkmann H."/>
            <person name="Sichau K."/>
            <person name="Wanner G."/>
            <person name="Wolf J."/>
            <person name="Neumann-Schaal M."/>
            <person name="Henke P."/>
            <person name="Tank M."/>
            <person name="Sproer C."/>
            <person name="Bunk B."/>
            <person name="Overmann J."/>
        </authorList>
    </citation>
    <scope>NUCLEOTIDE SEQUENCE [LARGE SCALE GENOMIC DNA]</scope>
    <source>
        <strain evidence="13 14">DSM 6702</strain>
    </source>
</reference>
<dbReference type="Proteomes" id="UP001432180">
    <property type="component" value="Chromosome"/>
</dbReference>
<dbReference type="PANTHER" id="PTHR43690">
    <property type="entry name" value="NARDILYSIN"/>
    <property type="match status" value="1"/>
</dbReference>
<evidence type="ECO:0000256" key="2">
    <source>
        <dbReference type="ARBA" id="ARBA00007261"/>
    </source>
</evidence>
<dbReference type="InterPro" id="IPR011765">
    <property type="entry name" value="Pept_M16_N"/>
</dbReference>
<evidence type="ECO:0000256" key="5">
    <source>
        <dbReference type="ARBA" id="ARBA00022801"/>
    </source>
</evidence>
<dbReference type="SUPFAM" id="SSF63411">
    <property type="entry name" value="LuxS/MPP-like metallohydrolase"/>
    <property type="match status" value="2"/>
</dbReference>
<dbReference type="InterPro" id="IPR007863">
    <property type="entry name" value="Peptidase_M16_C"/>
</dbReference>
<keyword evidence="4" id="KW-0479">Metal-binding</keyword>
<evidence type="ECO:0000256" key="4">
    <source>
        <dbReference type="ARBA" id="ARBA00022723"/>
    </source>
</evidence>
<comment type="cofactor">
    <cofactor evidence="1">
        <name>Zn(2+)</name>
        <dbReference type="ChEBI" id="CHEBI:29105"/>
    </cofactor>
</comment>
<keyword evidence="10" id="KW-0732">Signal</keyword>
<evidence type="ECO:0000256" key="7">
    <source>
        <dbReference type="ARBA" id="ARBA00023049"/>
    </source>
</evidence>
<accession>A0ABZ0SHB9</accession>
<evidence type="ECO:0000256" key="6">
    <source>
        <dbReference type="ARBA" id="ARBA00022833"/>
    </source>
</evidence>
<evidence type="ECO:0000256" key="1">
    <source>
        <dbReference type="ARBA" id="ARBA00001947"/>
    </source>
</evidence>
<dbReference type="GO" id="GO:0008233">
    <property type="term" value="F:peptidase activity"/>
    <property type="evidence" value="ECO:0007669"/>
    <property type="project" value="UniProtKB-KW"/>
</dbReference>
<evidence type="ECO:0000256" key="9">
    <source>
        <dbReference type="SAM" id="MobiDB-lite"/>
    </source>
</evidence>
<evidence type="ECO:0000259" key="12">
    <source>
        <dbReference type="Pfam" id="PF05193"/>
    </source>
</evidence>
<name>A0ABZ0SHB9_9GAMM</name>
<evidence type="ECO:0000256" key="10">
    <source>
        <dbReference type="SAM" id="SignalP"/>
    </source>
</evidence>
<evidence type="ECO:0000256" key="3">
    <source>
        <dbReference type="ARBA" id="ARBA00022670"/>
    </source>
</evidence>
<proteinExistence type="inferred from homology"/>
<gene>
    <name evidence="13" type="ORF">Thiowin_04596</name>
</gene>
<feature type="domain" description="Peptidase M16 C-terminal" evidence="12">
    <location>
        <begin position="213"/>
        <end position="400"/>
    </location>
</feature>
<sequence length="489" mass="54229">MFYPKHLLPGLLAGSLSLVAAASLATMDKADVLEPPPASAESALSSEQVFEKRLENGLKILVKPDRRAPIVTSQVWYKVGSSYEHGGITGISHLLEHMMFKGTENLAPGEFSRIIAANGGDENAFTGRDYTAYFQTLAADRLEISFELEAERMRRLALPEEEFLKELEVVKEERRLRTDDDPESLTFERFNATAYEASPYRIPVIGWASDLESVQVEDVRAWYRRWYAPNNATLVVVGDVEPEAVLALAEKHFGPLRPESIAAPKPRTEPEQLGAKSLTVAAPAKEPYLLFGYKTPALRDLDPNSERAWEAYALEMLAAVLDDGASSRFSRNLVRGQQVAASVDASYSAFGRLSAMLLFDGTPAKDKSIAELEQAMLAEIGRLREEPVSTEELERIRNGLIAGKIYEQDSVFYQAMLLGQLETVGLGWELADDYVKHLAAVTPEQIQAVANKYIRPENRTRAELKPLPLDEVEQQTAAAPLNGGQRHVR</sequence>
<evidence type="ECO:0000313" key="13">
    <source>
        <dbReference type="EMBL" id="WPL19467.1"/>
    </source>
</evidence>
<feature type="region of interest" description="Disordered" evidence="9">
    <location>
        <begin position="464"/>
        <end position="489"/>
    </location>
</feature>
<evidence type="ECO:0000259" key="11">
    <source>
        <dbReference type="Pfam" id="PF00675"/>
    </source>
</evidence>
<dbReference type="InterPro" id="IPR011249">
    <property type="entry name" value="Metalloenz_LuxS/M16"/>
</dbReference>
<protein>
    <submittedName>
        <fullName evidence="13">Protease3</fullName>
    </submittedName>
</protein>
<dbReference type="GO" id="GO:0006508">
    <property type="term" value="P:proteolysis"/>
    <property type="evidence" value="ECO:0007669"/>
    <property type="project" value="UniProtKB-KW"/>
</dbReference>
<evidence type="ECO:0000313" key="14">
    <source>
        <dbReference type="Proteomes" id="UP001432180"/>
    </source>
</evidence>
<comment type="similarity">
    <text evidence="2 8">Belongs to the peptidase M16 family.</text>
</comment>